<dbReference type="PANTHER" id="PTHR46033:SF8">
    <property type="entry name" value="PROTEIN MAINTENANCE OF MERISTEMS-LIKE"/>
    <property type="match status" value="1"/>
</dbReference>
<sequence length="649" mass="72986">MLQHASAQGPGFILEIYLHRHALHDESLSRVQSHDTLDPNPENIFMESPTSRCQYDQLSSHVAGEASASLRPYSPINYSEAPGEDIGDGEDIPDLNVDPHFNIEVDDDDIIEAPEEDLFVEYVPNPFYTNVNIARTRAVNPVIVPNAQWELHNEFYNGMLFSTKAELKNTIKYWHIMNHVAFIVVESKKDTWDISCVYSGMTQDHYNLNKGIIAEYIKNTINEDPTTPGAVLLTMIKDHFHYSPSLSKIFKAKKKAINLVFGNWEESYNEFPRYLNALHVTNPGTRFELKVNPTNNPGQVIFQRVFWAFGPSIEAFHHCKPVFQIDGTFLCGKYTGKLLVATGVDALVERWRPETHTFHLPHGEATITLQDVSILFGLPVDGEPVSGLVSANVAIECEQLLGVVPPATAVKDNTLKISWLGLTFQNFPADGDDITAQRYARAYILQLMGGLLFTSKTSTHVHICFLSLLENLYVAGQYNWGSASLAWLYREICHATHLDASEIAGPLILLQVWAWERLPFLAPRRETDIPWDNLCPLGARWRIGDVLGVAHGYAAHTTEYNEWYRHINRRYLTRVGLIHADPAPSHSTHSTSSSSLSSQRRRHSRTDVPGPSISYGRVDADVRPSDVYIPSPAHMSPPPYMASSSSMYH</sequence>
<dbReference type="KEGG" id="qsa:O6P43_002458"/>
<dbReference type="AlphaFoldDB" id="A0AAD7QD02"/>
<evidence type="ECO:0000256" key="1">
    <source>
        <dbReference type="SAM" id="MobiDB-lite"/>
    </source>
</evidence>
<feature type="compositionally biased region" description="Low complexity" evidence="1">
    <location>
        <begin position="585"/>
        <end position="598"/>
    </location>
</feature>
<feature type="region of interest" description="Disordered" evidence="1">
    <location>
        <begin position="582"/>
        <end position="649"/>
    </location>
</feature>
<feature type="domain" description="Aminotransferase-like plant mobile" evidence="2">
    <location>
        <begin position="345"/>
        <end position="541"/>
    </location>
</feature>
<evidence type="ECO:0000313" key="3">
    <source>
        <dbReference type="EMBL" id="KAJ7979010.1"/>
    </source>
</evidence>
<comment type="caution">
    <text evidence="3">The sequence shown here is derived from an EMBL/GenBank/DDBJ whole genome shotgun (WGS) entry which is preliminary data.</text>
</comment>
<dbReference type="InterPro" id="IPR019557">
    <property type="entry name" value="AminoTfrase-like_pln_mobile"/>
</dbReference>
<evidence type="ECO:0000259" key="2">
    <source>
        <dbReference type="Pfam" id="PF10536"/>
    </source>
</evidence>
<dbReference type="EMBL" id="JARAOO010000002">
    <property type="protein sequence ID" value="KAJ7979010.1"/>
    <property type="molecule type" value="Genomic_DNA"/>
</dbReference>
<dbReference type="GO" id="GO:0010073">
    <property type="term" value="P:meristem maintenance"/>
    <property type="evidence" value="ECO:0007669"/>
    <property type="project" value="InterPro"/>
</dbReference>
<name>A0AAD7QD02_QUISA</name>
<protein>
    <submittedName>
        <fullName evidence="3">Serine/threonine-protein phosphatase 7 long form-like</fullName>
    </submittedName>
</protein>
<organism evidence="3 4">
    <name type="scientific">Quillaja saponaria</name>
    <name type="common">Soap bark tree</name>
    <dbReference type="NCBI Taxonomy" id="32244"/>
    <lineage>
        <taxon>Eukaryota</taxon>
        <taxon>Viridiplantae</taxon>
        <taxon>Streptophyta</taxon>
        <taxon>Embryophyta</taxon>
        <taxon>Tracheophyta</taxon>
        <taxon>Spermatophyta</taxon>
        <taxon>Magnoliopsida</taxon>
        <taxon>eudicotyledons</taxon>
        <taxon>Gunneridae</taxon>
        <taxon>Pentapetalae</taxon>
        <taxon>rosids</taxon>
        <taxon>fabids</taxon>
        <taxon>Fabales</taxon>
        <taxon>Quillajaceae</taxon>
        <taxon>Quillaja</taxon>
    </lineage>
</organism>
<proteinExistence type="predicted"/>
<evidence type="ECO:0000313" key="4">
    <source>
        <dbReference type="Proteomes" id="UP001163823"/>
    </source>
</evidence>
<keyword evidence="4" id="KW-1185">Reference proteome</keyword>
<dbReference type="Proteomes" id="UP001163823">
    <property type="component" value="Chromosome 2"/>
</dbReference>
<dbReference type="Pfam" id="PF10536">
    <property type="entry name" value="PMD"/>
    <property type="match status" value="1"/>
</dbReference>
<gene>
    <name evidence="3" type="ORF">O6P43_002458</name>
</gene>
<accession>A0AAD7QD02</accession>
<dbReference type="InterPro" id="IPR044824">
    <property type="entry name" value="MAIN-like"/>
</dbReference>
<dbReference type="PANTHER" id="PTHR46033">
    <property type="entry name" value="PROTEIN MAIN-LIKE 2"/>
    <property type="match status" value="1"/>
</dbReference>
<reference evidence="3" key="1">
    <citation type="journal article" date="2023" name="Science">
        <title>Elucidation of the pathway for biosynthesis of saponin adjuvants from the soapbark tree.</title>
        <authorList>
            <person name="Reed J."/>
            <person name="Orme A."/>
            <person name="El-Demerdash A."/>
            <person name="Owen C."/>
            <person name="Martin L.B.B."/>
            <person name="Misra R.C."/>
            <person name="Kikuchi S."/>
            <person name="Rejzek M."/>
            <person name="Martin A.C."/>
            <person name="Harkess A."/>
            <person name="Leebens-Mack J."/>
            <person name="Louveau T."/>
            <person name="Stephenson M.J."/>
            <person name="Osbourn A."/>
        </authorList>
    </citation>
    <scope>NUCLEOTIDE SEQUENCE</scope>
    <source>
        <strain evidence="3">S10</strain>
    </source>
</reference>